<dbReference type="GO" id="GO:0016592">
    <property type="term" value="C:mediator complex"/>
    <property type="evidence" value="ECO:0007669"/>
    <property type="project" value="InterPro"/>
</dbReference>
<evidence type="ECO:0000256" key="2">
    <source>
        <dbReference type="ARBA" id="ARBA00005389"/>
    </source>
</evidence>
<feature type="region of interest" description="Disordered" evidence="7">
    <location>
        <begin position="128"/>
        <end position="179"/>
    </location>
</feature>
<dbReference type="OrthoDB" id="337270at2759"/>
<comment type="subunit">
    <text evidence="6">Component of the Mediator complex.</text>
</comment>
<evidence type="ECO:0000256" key="1">
    <source>
        <dbReference type="ARBA" id="ARBA00004123"/>
    </source>
</evidence>
<keyword evidence="4 6" id="KW-0804">Transcription</keyword>
<proteinExistence type="inferred from homology"/>
<evidence type="ECO:0000313" key="8">
    <source>
        <dbReference type="EMBL" id="EJT45268.1"/>
    </source>
</evidence>
<keyword evidence="6" id="KW-0010">Activator</keyword>
<feature type="region of interest" description="Disordered" evidence="7">
    <location>
        <begin position="1"/>
        <end position="21"/>
    </location>
</feature>
<dbReference type="Pfam" id="PF09748">
    <property type="entry name" value="Med10"/>
    <property type="match status" value="1"/>
</dbReference>
<evidence type="ECO:0000313" key="9">
    <source>
        <dbReference type="Proteomes" id="UP000002748"/>
    </source>
</evidence>
<comment type="similarity">
    <text evidence="2 6">Belongs to the Mediator complex subunit 10 family.</text>
</comment>
<dbReference type="Proteomes" id="UP000002748">
    <property type="component" value="Unassembled WGS sequence"/>
</dbReference>
<dbReference type="GO" id="GO:0003712">
    <property type="term" value="F:transcription coregulator activity"/>
    <property type="evidence" value="ECO:0007669"/>
    <property type="project" value="InterPro"/>
</dbReference>
<dbReference type="VEuPathDB" id="FungiDB:A1Q1_06406"/>
<comment type="caution">
    <text evidence="8">The sequence shown here is derived from an EMBL/GenBank/DDBJ whole genome shotgun (WGS) entry which is preliminary data.</text>
</comment>
<evidence type="ECO:0000256" key="3">
    <source>
        <dbReference type="ARBA" id="ARBA00023015"/>
    </source>
</evidence>
<dbReference type="KEGG" id="tasa:A1Q1_06406"/>
<protein>
    <recommendedName>
        <fullName evidence="6">Mediator of RNA polymerase II transcription subunit 10</fullName>
    </recommendedName>
    <alternativeName>
        <fullName evidence="6">Mediator complex subunit 10</fullName>
    </alternativeName>
</protein>
<keyword evidence="5 6" id="KW-0539">Nucleus</keyword>
<dbReference type="EMBL" id="ALBS01000331">
    <property type="protein sequence ID" value="EJT45268.1"/>
    <property type="molecule type" value="Genomic_DNA"/>
</dbReference>
<evidence type="ECO:0000256" key="7">
    <source>
        <dbReference type="SAM" id="MobiDB-lite"/>
    </source>
</evidence>
<keyword evidence="3 6" id="KW-0805">Transcription regulation</keyword>
<comment type="subcellular location">
    <subcellularLocation>
        <location evidence="1 6">Nucleus</location>
    </subcellularLocation>
</comment>
<dbReference type="RefSeq" id="XP_014176995.1">
    <property type="nucleotide sequence ID" value="XM_014321520.1"/>
</dbReference>
<evidence type="ECO:0000256" key="6">
    <source>
        <dbReference type="RuleBase" id="RU364146"/>
    </source>
</evidence>
<evidence type="ECO:0000256" key="5">
    <source>
        <dbReference type="ARBA" id="ARBA00023242"/>
    </source>
</evidence>
<dbReference type="HOGENOM" id="CLU_1326323_0_0_1"/>
<comment type="function">
    <text evidence="6">Component of the Mediator complex, a coactivator involved in the regulated transcription of nearly all RNA polymerase II-dependent genes. Mediator functions as a bridge to convey information from gene-specific regulatory proteins to the basal RNA polymerase II transcription machinery. Mediator is recruited to promoters by direct interactions with regulatory proteins and serves as a scaffold for the assembly of a functional preinitiation complex with RNA polymerase II and the general transcription factors.</text>
</comment>
<gene>
    <name evidence="6" type="primary">MED10</name>
    <name evidence="8" type="ORF">A1Q1_06406</name>
</gene>
<dbReference type="InterPro" id="IPR019145">
    <property type="entry name" value="Mediator_Med10"/>
</dbReference>
<dbReference type="GO" id="GO:0006357">
    <property type="term" value="P:regulation of transcription by RNA polymerase II"/>
    <property type="evidence" value="ECO:0007669"/>
    <property type="project" value="InterPro"/>
</dbReference>
<name>J5Q3E3_TRIAS</name>
<dbReference type="GeneID" id="25989918"/>
<evidence type="ECO:0000256" key="4">
    <source>
        <dbReference type="ARBA" id="ARBA00023163"/>
    </source>
</evidence>
<accession>J5Q3E3</accession>
<sequence length="179" mass="19638">MSLPSPAPSPNTDQGTVRNEVENQLLKLAQDLYEMEVCAGEVNQGMEDKVPEYLAKVNQSFINLANMAPQVTDSVPRLVVDLIDRYRNPHTYTKTALSRATGENQYALGRVLGLESFRRQLEGAVGEAFPNVPLPERRHQPLPVEGAEQEGEQGNGVNGEHQQGQSQNGGMDVEPKTEA</sequence>
<organism evidence="8 9">
    <name type="scientific">Trichosporon asahii var. asahii (strain ATCC 90039 / CBS 2479 / JCM 2466 / KCTC 7840 / NBRC 103889/ NCYC 2677 / UAMH 7654)</name>
    <name type="common">Yeast</name>
    <dbReference type="NCBI Taxonomy" id="1186058"/>
    <lineage>
        <taxon>Eukaryota</taxon>
        <taxon>Fungi</taxon>
        <taxon>Dikarya</taxon>
        <taxon>Basidiomycota</taxon>
        <taxon>Agaricomycotina</taxon>
        <taxon>Tremellomycetes</taxon>
        <taxon>Trichosporonales</taxon>
        <taxon>Trichosporonaceae</taxon>
        <taxon>Trichosporon</taxon>
    </lineage>
</organism>
<dbReference type="AlphaFoldDB" id="J5Q3E3"/>
<reference evidence="8 9" key="1">
    <citation type="journal article" date="2012" name="Eukaryot. Cell">
        <title>Draft genome sequence of CBS 2479, the standard type strain of Trichosporon asahii.</title>
        <authorList>
            <person name="Yang R.Y."/>
            <person name="Li H.T."/>
            <person name="Zhu H."/>
            <person name="Zhou G.P."/>
            <person name="Wang M."/>
            <person name="Wang L."/>
        </authorList>
    </citation>
    <scope>NUCLEOTIDE SEQUENCE [LARGE SCALE GENOMIC DNA]</scope>
    <source>
        <strain evidence="9">ATCC 90039 / CBS 2479 / JCM 2466 / KCTC 7840 / NCYC 2677 / UAMH 7654</strain>
    </source>
</reference>